<dbReference type="Gene3D" id="2.40.100.20">
    <property type="match status" value="1"/>
</dbReference>
<keyword evidence="2" id="KW-1185">Reference proteome</keyword>
<dbReference type="InterPro" id="IPR029000">
    <property type="entry name" value="Cyclophilin-like_dom_sf"/>
</dbReference>
<dbReference type="RefSeq" id="WP_186877599.1">
    <property type="nucleotide sequence ID" value="NZ_JACOPN010000001.1"/>
</dbReference>
<name>A0A8J6J2Q1_9FIRM</name>
<evidence type="ECO:0000313" key="1">
    <source>
        <dbReference type="EMBL" id="MBC5716126.1"/>
    </source>
</evidence>
<evidence type="ECO:0000313" key="2">
    <source>
        <dbReference type="Proteomes" id="UP000602260"/>
    </source>
</evidence>
<dbReference type="EMBL" id="JACOPN010000001">
    <property type="protein sequence ID" value="MBC5716126.1"/>
    <property type="molecule type" value="Genomic_DNA"/>
</dbReference>
<sequence length="133" mass="14697">MANKKIAITIDDTRIVAELYVDKAPEICNMILSNPGQRAVVQHAKLNGQLIFGTLPYPCGFENKCRGGDLDMFDLAYYPPRCQLCIPYGVCTDEPLPISRIGRIIEGKEALQVAGIKNWLKQGSIMTIVGEVE</sequence>
<gene>
    <name evidence="1" type="ORF">H8S55_02110</name>
</gene>
<comment type="caution">
    <text evidence="1">The sequence shown here is derived from an EMBL/GenBank/DDBJ whole genome shotgun (WGS) entry which is preliminary data.</text>
</comment>
<evidence type="ECO:0008006" key="3">
    <source>
        <dbReference type="Google" id="ProtNLM"/>
    </source>
</evidence>
<dbReference type="Proteomes" id="UP000602260">
    <property type="component" value="Unassembled WGS sequence"/>
</dbReference>
<dbReference type="SUPFAM" id="SSF50891">
    <property type="entry name" value="Cyclophilin-like"/>
    <property type="match status" value="1"/>
</dbReference>
<accession>A0A8J6J2Q1</accession>
<organism evidence="1 2">
    <name type="scientific">Flintibacter faecis</name>
    <dbReference type="NCBI Taxonomy" id="2763047"/>
    <lineage>
        <taxon>Bacteria</taxon>
        <taxon>Bacillati</taxon>
        <taxon>Bacillota</taxon>
        <taxon>Clostridia</taxon>
        <taxon>Eubacteriales</taxon>
        <taxon>Flintibacter</taxon>
    </lineage>
</organism>
<reference evidence="1" key="1">
    <citation type="submission" date="2020-08" db="EMBL/GenBank/DDBJ databases">
        <title>Genome public.</title>
        <authorList>
            <person name="Liu C."/>
            <person name="Sun Q."/>
        </authorList>
    </citation>
    <scope>NUCLEOTIDE SEQUENCE</scope>
    <source>
        <strain evidence="1">BX5</strain>
    </source>
</reference>
<dbReference type="AlphaFoldDB" id="A0A8J6J2Q1"/>
<proteinExistence type="predicted"/>
<protein>
    <recommendedName>
        <fullName evidence="3">Cyclophilin-like domain-containing protein</fullName>
    </recommendedName>
</protein>